<name>A0A9D1T7N5_9FIRM</name>
<organism evidence="1 2">
    <name type="scientific">Candidatus Merdiplasma excrementigallinarum</name>
    <dbReference type="NCBI Taxonomy" id="2840864"/>
    <lineage>
        <taxon>Bacteria</taxon>
        <taxon>Bacillati</taxon>
        <taxon>Bacillota</taxon>
        <taxon>Clostridia</taxon>
        <taxon>Lachnospirales</taxon>
        <taxon>Lachnospiraceae</taxon>
        <taxon>Lachnospiraceae incertae sedis</taxon>
        <taxon>Candidatus Merdiplasma</taxon>
    </lineage>
</organism>
<dbReference type="Proteomes" id="UP000886889">
    <property type="component" value="Unassembled WGS sequence"/>
</dbReference>
<dbReference type="AlphaFoldDB" id="A0A9D1T7N5"/>
<reference evidence="1" key="1">
    <citation type="submission" date="2020-10" db="EMBL/GenBank/DDBJ databases">
        <authorList>
            <person name="Gilroy R."/>
        </authorList>
    </citation>
    <scope>NUCLEOTIDE SEQUENCE</scope>
    <source>
        <strain evidence="1">ChiBcec6-7307</strain>
    </source>
</reference>
<accession>A0A9D1T7N5</accession>
<reference evidence="1" key="2">
    <citation type="journal article" date="2021" name="PeerJ">
        <title>Extensive microbial diversity within the chicken gut microbiome revealed by metagenomics and culture.</title>
        <authorList>
            <person name="Gilroy R."/>
            <person name="Ravi A."/>
            <person name="Getino M."/>
            <person name="Pursley I."/>
            <person name="Horton D.L."/>
            <person name="Alikhan N.F."/>
            <person name="Baker D."/>
            <person name="Gharbi K."/>
            <person name="Hall N."/>
            <person name="Watson M."/>
            <person name="Adriaenssens E.M."/>
            <person name="Foster-Nyarko E."/>
            <person name="Jarju S."/>
            <person name="Secka A."/>
            <person name="Antonio M."/>
            <person name="Oren A."/>
            <person name="Chaudhuri R.R."/>
            <person name="La Ragione R."/>
            <person name="Hildebrand F."/>
            <person name="Pallen M.J."/>
        </authorList>
    </citation>
    <scope>NUCLEOTIDE SEQUENCE</scope>
    <source>
        <strain evidence="1">ChiBcec6-7307</strain>
    </source>
</reference>
<dbReference type="InterPro" id="IPR043743">
    <property type="entry name" value="DUF5688"/>
</dbReference>
<comment type="caution">
    <text evidence="1">The sequence shown here is derived from an EMBL/GenBank/DDBJ whole genome shotgun (WGS) entry which is preliminary data.</text>
</comment>
<evidence type="ECO:0000313" key="1">
    <source>
        <dbReference type="EMBL" id="HIV22914.1"/>
    </source>
</evidence>
<sequence length="296" mass="34617">MSYEEFLEQIKRQIQERMGDGAAISVFQVRKNNGVLLDGLSILGQGDNLSPAIYLNGYYREYLKGISLEEIGNRILDCYRREKKTGHFDMDILKNGNRVKTRIICRLINYEKNRILLRDVPYRRFLNLAIVYYYLMEDWGMGEASILVRKNFLPLWGMDTETLHHTALANTARLLPWDFLSLSEMFQETACMEFREEEPKVPLYILTSQAKHYGAVWITDPHVRRLIGEKLGDDYYVLPSSIHECMILPAGLRPDPKELQDMVREINLTQVEPEEILADSVYRYERHTERLETAAE</sequence>
<dbReference type="EMBL" id="DVOS01000033">
    <property type="protein sequence ID" value="HIV22914.1"/>
    <property type="molecule type" value="Genomic_DNA"/>
</dbReference>
<gene>
    <name evidence="1" type="ORF">IAC80_03130</name>
</gene>
<evidence type="ECO:0000313" key="2">
    <source>
        <dbReference type="Proteomes" id="UP000886889"/>
    </source>
</evidence>
<dbReference type="Pfam" id="PF18941">
    <property type="entry name" value="DUF5688"/>
    <property type="match status" value="1"/>
</dbReference>
<proteinExistence type="predicted"/>
<protein>
    <submittedName>
        <fullName evidence="1">Uncharacterized protein</fullName>
    </submittedName>
</protein>